<evidence type="ECO:0000313" key="1">
    <source>
        <dbReference type="EMBL" id="MPM99301.1"/>
    </source>
</evidence>
<dbReference type="AlphaFoldDB" id="A0A645ED73"/>
<dbReference type="SUPFAM" id="SSF51445">
    <property type="entry name" value="(Trans)glycosidases"/>
    <property type="match status" value="1"/>
</dbReference>
<evidence type="ECO:0008006" key="2">
    <source>
        <dbReference type="Google" id="ProtNLM"/>
    </source>
</evidence>
<gene>
    <name evidence="1" type="ORF">SDC9_146492</name>
</gene>
<organism evidence="1">
    <name type="scientific">bioreactor metagenome</name>
    <dbReference type="NCBI Taxonomy" id="1076179"/>
    <lineage>
        <taxon>unclassified sequences</taxon>
        <taxon>metagenomes</taxon>
        <taxon>ecological metagenomes</taxon>
    </lineage>
</organism>
<proteinExistence type="predicted"/>
<sequence length="256" mass="29596">MFLPGHLNRPNSGIYRNYSPPWWNKDNLKAFFEFWKTRGFNSPHFYLPYPELEYKEAQVSASFNELDQIISMARAAGMGGKISIDLRPVEFFAHAVKLYKGERKIIKGYDGTHNRLSNKIYDDFDREIFGNVLNSLLATAKERSWGELIFMPEEELCSTRWIDKPAGYNGFIQTLLRAVGRDKVVLVDNCVGYPTYDIDTGARDNIGIRQYNSWTEKSLDKAYQDQAEVWGFRAYQLITENALICVGQPFTCRKKP</sequence>
<accession>A0A645ED73</accession>
<comment type="caution">
    <text evidence="1">The sequence shown here is derived from an EMBL/GenBank/DDBJ whole genome shotgun (WGS) entry which is preliminary data.</text>
</comment>
<dbReference type="EMBL" id="VSSQ01045408">
    <property type="protein sequence ID" value="MPM99301.1"/>
    <property type="molecule type" value="Genomic_DNA"/>
</dbReference>
<reference evidence="1" key="1">
    <citation type="submission" date="2019-08" db="EMBL/GenBank/DDBJ databases">
        <authorList>
            <person name="Kucharzyk K."/>
            <person name="Murdoch R.W."/>
            <person name="Higgins S."/>
            <person name="Loffler F."/>
        </authorList>
    </citation>
    <scope>NUCLEOTIDE SEQUENCE</scope>
</reference>
<dbReference type="InterPro" id="IPR017853">
    <property type="entry name" value="GH"/>
</dbReference>
<name>A0A645ED73_9ZZZZ</name>
<protein>
    <recommendedName>
        <fullName evidence="2">Glycoside hydrolase family 42 N-terminal domain-containing protein</fullName>
    </recommendedName>
</protein>